<comment type="caution">
    <text evidence="2">The sequence shown here is derived from an EMBL/GenBank/DDBJ whole genome shotgun (WGS) entry which is preliminary data.</text>
</comment>
<organism evidence="2 3">
    <name type="scientific">Pristionchus entomophagus</name>
    <dbReference type="NCBI Taxonomy" id="358040"/>
    <lineage>
        <taxon>Eukaryota</taxon>
        <taxon>Metazoa</taxon>
        <taxon>Ecdysozoa</taxon>
        <taxon>Nematoda</taxon>
        <taxon>Chromadorea</taxon>
        <taxon>Rhabditida</taxon>
        <taxon>Rhabditina</taxon>
        <taxon>Diplogasteromorpha</taxon>
        <taxon>Diplogasteroidea</taxon>
        <taxon>Neodiplogasteridae</taxon>
        <taxon>Pristionchus</taxon>
    </lineage>
</organism>
<feature type="compositionally biased region" description="Basic and acidic residues" evidence="1">
    <location>
        <begin position="76"/>
        <end position="91"/>
    </location>
</feature>
<feature type="compositionally biased region" description="Basic and acidic residues" evidence="1">
    <location>
        <begin position="19"/>
        <end position="42"/>
    </location>
</feature>
<evidence type="ECO:0000313" key="3">
    <source>
        <dbReference type="Proteomes" id="UP001432027"/>
    </source>
</evidence>
<feature type="compositionally biased region" description="Basic and acidic residues" evidence="1">
    <location>
        <begin position="121"/>
        <end position="153"/>
    </location>
</feature>
<feature type="non-terminal residue" evidence="2">
    <location>
        <position position="1"/>
    </location>
</feature>
<proteinExistence type="predicted"/>
<feature type="compositionally biased region" description="Pro residues" evidence="1">
    <location>
        <begin position="379"/>
        <end position="389"/>
    </location>
</feature>
<dbReference type="EMBL" id="BTSX01000003">
    <property type="protein sequence ID" value="GMS90572.1"/>
    <property type="molecule type" value="Genomic_DNA"/>
</dbReference>
<feature type="region of interest" description="Disordered" evidence="1">
    <location>
        <begin position="374"/>
        <end position="411"/>
    </location>
</feature>
<accession>A0AAV5T850</accession>
<dbReference type="AlphaFoldDB" id="A0AAV5T850"/>
<reference evidence="2" key="1">
    <citation type="submission" date="2023-10" db="EMBL/GenBank/DDBJ databases">
        <title>Genome assembly of Pristionchus species.</title>
        <authorList>
            <person name="Yoshida K."/>
            <person name="Sommer R.J."/>
        </authorList>
    </citation>
    <scope>NUCLEOTIDE SEQUENCE</scope>
    <source>
        <strain evidence="2">RS0144</strain>
    </source>
</reference>
<feature type="region of interest" description="Disordered" evidence="1">
    <location>
        <begin position="116"/>
        <end position="153"/>
    </location>
</feature>
<name>A0AAV5T850_9BILA</name>
<protein>
    <submittedName>
        <fullName evidence="2">Uncharacterized protein</fullName>
    </submittedName>
</protein>
<evidence type="ECO:0000313" key="2">
    <source>
        <dbReference type="EMBL" id="GMS90572.1"/>
    </source>
</evidence>
<gene>
    <name evidence="2" type="ORF">PENTCL1PPCAC_12747</name>
</gene>
<sequence length="433" mass="49283">INAHLLDAQKQQKAANEANLKRIEDSQRAAEESRRKDAELHRKEIAEKEAAASKKEEAFMNELRVLKAQQEQSRMMSDKLNKEEREKIQEARNKAVQAKEAELSQHRAEAARVLSSLHASNDQKQREHQSELKRINEDRIRQTERHGQQMRQLTEKKNKIINEMNQKMLTNQKEAYEWLLAQERTHLRSVTAMYSIIAQVPGAIMSDREAQKINDGVAVIRDTITEIGKPLNSLRNLILEDVPSEDALKVNLARRPVEAAKMSELCTTMHAKFTEIKNSSDGSQLLDTNATATLNSSIELVRQLVSNFEDATLEMRFKIKQDPDSITFGDMKALSENLKKVNEAIHAIDSVQGARAVTSLQENVLKFEQDHDTDYARLPAPPTTRPPPALKESTVSHEPTDPEGFTDHRETMDAQDASILQETMDYEQNTMFN</sequence>
<feature type="compositionally biased region" description="Basic and acidic residues" evidence="1">
    <location>
        <begin position="394"/>
        <end position="411"/>
    </location>
</feature>
<keyword evidence="3" id="KW-1185">Reference proteome</keyword>
<evidence type="ECO:0000256" key="1">
    <source>
        <dbReference type="SAM" id="MobiDB-lite"/>
    </source>
</evidence>
<dbReference type="Proteomes" id="UP001432027">
    <property type="component" value="Unassembled WGS sequence"/>
</dbReference>
<feature type="region of interest" description="Disordered" evidence="1">
    <location>
        <begin position="70"/>
        <end position="91"/>
    </location>
</feature>
<feature type="region of interest" description="Disordered" evidence="1">
    <location>
        <begin position="1"/>
        <end position="42"/>
    </location>
</feature>